<dbReference type="Gene3D" id="1.20.1600.10">
    <property type="entry name" value="Outer membrane efflux proteins (OEP)"/>
    <property type="match status" value="1"/>
</dbReference>
<evidence type="ECO:0000256" key="2">
    <source>
        <dbReference type="SAM" id="Coils"/>
    </source>
</evidence>
<comment type="similarity">
    <text evidence="1">Belongs to the outer membrane factor (OMF) (TC 1.B.17) family.</text>
</comment>
<evidence type="ECO:0000313" key="5">
    <source>
        <dbReference type="Proteomes" id="UP000245802"/>
    </source>
</evidence>
<dbReference type="AlphaFoldDB" id="A0A2Z3HDW7"/>
<dbReference type="InterPro" id="IPR003423">
    <property type="entry name" value="OMP_efflux"/>
</dbReference>
<dbReference type="OrthoDB" id="266724at2"/>
<dbReference type="PANTHER" id="PTHR30203">
    <property type="entry name" value="OUTER MEMBRANE CATION EFFLUX PROTEIN"/>
    <property type="match status" value="1"/>
</dbReference>
<dbReference type="KEGG" id="gog:C1280_31975"/>
<name>A0A2Z3HDW7_9BACT</name>
<feature type="coiled-coil region" evidence="2">
    <location>
        <begin position="290"/>
        <end position="317"/>
    </location>
</feature>
<dbReference type="GO" id="GO:0015562">
    <property type="term" value="F:efflux transmembrane transporter activity"/>
    <property type="evidence" value="ECO:0007669"/>
    <property type="project" value="InterPro"/>
</dbReference>
<organism evidence="4 5">
    <name type="scientific">Gemmata obscuriglobus</name>
    <dbReference type="NCBI Taxonomy" id="114"/>
    <lineage>
        <taxon>Bacteria</taxon>
        <taxon>Pseudomonadati</taxon>
        <taxon>Planctomycetota</taxon>
        <taxon>Planctomycetia</taxon>
        <taxon>Gemmatales</taxon>
        <taxon>Gemmataceae</taxon>
        <taxon>Gemmata</taxon>
    </lineage>
</organism>
<keyword evidence="2" id="KW-0175">Coiled coil</keyword>
<dbReference type="Proteomes" id="UP000245802">
    <property type="component" value="Chromosome"/>
</dbReference>
<evidence type="ECO:0000313" key="4">
    <source>
        <dbReference type="EMBL" id="AWM41155.1"/>
    </source>
</evidence>
<dbReference type="SUPFAM" id="SSF56954">
    <property type="entry name" value="Outer membrane efflux proteins (OEP)"/>
    <property type="match status" value="1"/>
</dbReference>
<sequence>MRRAVSPFNRVHVSRSLAMRWAHWGKRLTAVGIGAALASGCQSVRTPPGAAAEPRTPEQLGIAPPSLLAPKGTTAAALRPAAATGTASAAAPGGEVEPASAFATATGGTVVGPVPENALDLGVALRLAGVNNPTINLAREAVNEALADQLAARALLLPSANVGANYRYHRGALQAATGFQRDVSFESLYLGAGAGVTGAGTAAAPGVRLFAHLGDAAYEPLAARQRVTVRRATAHAVQNDTLLAVAVGYLELVGAEARLDILRQGETDLAEIARLTAAYAKAGQGRKADADRAAANLELLRRDSKRAEEETATASARLCRLLSLDPSVRLRTPGAPPQPIRLVPEDTDPEGLIATALRARPEITARAAAVTEARVRTRQERVRPWVPTLSVGYSAGGFGGGLTGGGFGAVRGRSEFDAVAVWSVQGLGFGNRALVRAADAGMGAALAGYDLAVNAVRREVGEALADARAAATQIRTAEAALAVAEEGFKLESDRIKQVPGRPLELIDSFRQLLESRQELLRATVAFNAAQFRLWVAIGNAPE</sequence>
<dbReference type="InterPro" id="IPR010131">
    <property type="entry name" value="MdtP/NodT-like"/>
</dbReference>
<dbReference type="Pfam" id="PF02321">
    <property type="entry name" value="OEP"/>
    <property type="match status" value="1"/>
</dbReference>
<reference evidence="4 5" key="1">
    <citation type="submission" date="2018-01" db="EMBL/GenBank/DDBJ databases">
        <title>G. obscuriglobus.</title>
        <authorList>
            <person name="Franke J."/>
            <person name="Blomberg W."/>
            <person name="Selmecki A."/>
        </authorList>
    </citation>
    <scope>NUCLEOTIDE SEQUENCE [LARGE SCALE GENOMIC DNA]</scope>
    <source>
        <strain evidence="4 5">DSM 5831</strain>
    </source>
</reference>
<accession>A0A2Z3HDW7</accession>
<protein>
    <submittedName>
        <fullName evidence="4">TolC family protein</fullName>
    </submittedName>
</protein>
<dbReference type="EMBL" id="CP025958">
    <property type="protein sequence ID" value="AWM41155.1"/>
    <property type="molecule type" value="Genomic_DNA"/>
</dbReference>
<evidence type="ECO:0000256" key="1">
    <source>
        <dbReference type="ARBA" id="ARBA00007613"/>
    </source>
</evidence>
<feature type="region of interest" description="Disordered" evidence="3">
    <location>
        <begin position="43"/>
        <end position="66"/>
    </location>
</feature>
<gene>
    <name evidence="4" type="ORF">C1280_31975</name>
</gene>
<dbReference type="PANTHER" id="PTHR30203:SF29">
    <property type="entry name" value="PROTEIN CYAE"/>
    <property type="match status" value="1"/>
</dbReference>
<proteinExistence type="inferred from homology"/>
<keyword evidence="5" id="KW-1185">Reference proteome</keyword>
<evidence type="ECO:0000256" key="3">
    <source>
        <dbReference type="SAM" id="MobiDB-lite"/>
    </source>
</evidence>